<name>A0A6I7TUL6_9BACI</name>
<keyword evidence="10" id="KW-0326">Glycosidase</keyword>
<dbReference type="Gene3D" id="2.40.30.140">
    <property type="match status" value="1"/>
</dbReference>
<dbReference type="InterPro" id="IPR015237">
    <property type="entry name" value="Alpha-amylase_C_pro"/>
</dbReference>
<keyword evidence="5" id="KW-0964">Secreted</keyword>
<evidence type="ECO:0000256" key="11">
    <source>
        <dbReference type="PIRSR" id="PIRSR001021-1"/>
    </source>
</evidence>
<reference evidence="15 17" key="2">
    <citation type="submission" date="2019-06" db="EMBL/GenBank/DDBJ databases">
        <title>Genome sequence analysis of &gt;100 Bacillus licheniformis strains suggests intrinsic resistance to this species.</title>
        <authorList>
            <person name="Wels M."/>
            <person name="Siezen R.J."/>
            <person name="Johansen E."/>
            <person name="Stuer-Lauridsen B."/>
            <person name="Bjerre K."/>
            <person name="Nielsen B.K.K."/>
        </authorList>
    </citation>
    <scope>NUCLEOTIDE SEQUENCE [LARGE SCALE GENOMIC DNA]</scope>
    <source>
        <strain evidence="15 17">BAC-15381</strain>
    </source>
</reference>
<dbReference type="AlphaFoldDB" id="A0A6I7TUL6"/>
<dbReference type="GO" id="GO:0005975">
    <property type="term" value="P:carbohydrate metabolic process"/>
    <property type="evidence" value="ECO:0007669"/>
    <property type="project" value="InterPro"/>
</dbReference>
<dbReference type="NCBIfam" id="NF006969">
    <property type="entry name" value="PRK09441.1-2"/>
    <property type="match status" value="1"/>
</dbReference>
<feature type="binding site" evidence="12">
    <location>
        <position position="478"/>
    </location>
    <ligand>
        <name>Ca(2+)</name>
        <dbReference type="ChEBI" id="CHEBI:29108"/>
        <label>3</label>
    </ligand>
</feature>
<proteinExistence type="inferred from homology"/>
<evidence type="ECO:0000256" key="2">
    <source>
        <dbReference type="ARBA" id="ARBA00001959"/>
    </source>
</evidence>
<comment type="caution">
    <text evidence="14">The sequence shown here is derived from an EMBL/GenBank/DDBJ whole genome shotgun (WGS) entry which is preliminary data.</text>
</comment>
<dbReference type="EMBL" id="LKPO01000016">
    <property type="protein sequence ID" value="OLF92757.1"/>
    <property type="molecule type" value="Genomic_DNA"/>
</dbReference>
<dbReference type="PANTHER" id="PTHR43447">
    <property type="entry name" value="ALPHA-AMYLASE"/>
    <property type="match status" value="1"/>
</dbReference>
<feature type="binding site" evidence="12">
    <location>
        <position position="265"/>
    </location>
    <ligand>
        <name>Ca(2+)</name>
        <dbReference type="ChEBI" id="CHEBI:29108"/>
        <label>1</label>
    </ligand>
</feature>
<dbReference type="InterPro" id="IPR017853">
    <property type="entry name" value="GH"/>
</dbReference>
<feature type="binding site" evidence="12">
    <location>
        <position position="254"/>
    </location>
    <ligand>
        <name>Ca(2+)</name>
        <dbReference type="ChEBI" id="CHEBI:29108"/>
        <label>2</label>
    </ligand>
</feature>
<evidence type="ECO:0000256" key="7">
    <source>
        <dbReference type="ARBA" id="ARBA00022729"/>
    </source>
</evidence>
<feature type="binding site" evidence="12">
    <location>
        <position position="371"/>
    </location>
    <ligand>
        <name>Ca(2+)</name>
        <dbReference type="ChEBI" id="CHEBI:29108"/>
        <label>3</label>
    </ligand>
</feature>
<gene>
    <name evidence="14" type="ORF">B4121_2445</name>
    <name evidence="15" type="ORF">CHCC15381_0055</name>
</gene>
<evidence type="ECO:0000256" key="3">
    <source>
        <dbReference type="ARBA" id="ARBA00004613"/>
    </source>
</evidence>
<feature type="domain" description="Glycosyl hydrolase family 13 catalytic" evidence="13">
    <location>
        <begin position="76"/>
        <end position="462"/>
    </location>
</feature>
<evidence type="ECO:0000313" key="16">
    <source>
        <dbReference type="Proteomes" id="UP000185604"/>
    </source>
</evidence>
<dbReference type="CDD" id="cd11318">
    <property type="entry name" value="AmyAc_bac_fung_AmyA"/>
    <property type="match status" value="1"/>
</dbReference>
<dbReference type="FunFam" id="2.40.30.140:FF:000002">
    <property type="entry name" value="Alpha-amylase"/>
    <property type="match status" value="1"/>
</dbReference>
<feature type="binding site" evidence="12">
    <location>
        <position position="501"/>
    </location>
    <ligand>
        <name>Ca(2+)</name>
        <dbReference type="ChEBI" id="CHEBI:29108"/>
        <label>3</label>
    </ligand>
</feature>
<accession>A0A6I7TUL6</accession>
<evidence type="ECO:0000256" key="10">
    <source>
        <dbReference type="ARBA" id="ARBA00023295"/>
    </source>
</evidence>
<feature type="binding site" evidence="12">
    <location>
        <position position="273"/>
    </location>
    <ligand>
        <name>Ca(2+)</name>
        <dbReference type="ChEBI" id="CHEBI:29108"/>
        <label>2</label>
    </ligand>
</feature>
<dbReference type="NCBIfam" id="NF006968">
    <property type="entry name" value="PRK09441.1-1"/>
    <property type="match status" value="1"/>
</dbReference>
<comment type="cofactor">
    <cofactor evidence="2">
        <name>Na(+)</name>
        <dbReference type="ChEBI" id="CHEBI:29101"/>
    </cofactor>
</comment>
<reference evidence="14 16" key="1">
    <citation type="journal article" date="2016" name="Front. Microbiol.">
        <title>High-Level Heat Resistance of Spores of Bacillus amyloliquefaciens and Bacillus licheniformis Results from the Presence of a spoVA Operon in a Tn1546 Transposon.</title>
        <authorList>
            <person name="Berendsen E.M."/>
            <person name="Koning R.A."/>
            <person name="Boekhorst J."/>
            <person name="de Jong A."/>
            <person name="Kuipers O.P."/>
            <person name="Wells-Bennik M.H."/>
        </authorList>
    </citation>
    <scope>NUCLEOTIDE SEQUENCE [LARGE SCALE GENOMIC DNA]</scope>
    <source>
        <strain evidence="14 16">B4121</strain>
    </source>
</reference>
<comment type="subcellular location">
    <subcellularLocation>
        <location evidence="3">Secreted</location>
    </subcellularLocation>
</comment>
<keyword evidence="7" id="KW-0732">Signal</keyword>
<protein>
    <submittedName>
        <fullName evidence="14 15">Alpha-amylase</fullName>
    </submittedName>
</protein>
<organism evidence="14 16">
    <name type="scientific">Bacillus paralicheniformis</name>
    <dbReference type="NCBI Taxonomy" id="1648923"/>
    <lineage>
        <taxon>Bacteria</taxon>
        <taxon>Bacillati</taxon>
        <taxon>Bacillota</taxon>
        <taxon>Bacilli</taxon>
        <taxon>Bacillales</taxon>
        <taxon>Bacillaceae</taxon>
        <taxon>Bacillus</taxon>
    </lineage>
</organism>
<feature type="binding site" evidence="12">
    <location>
        <position position="252"/>
    </location>
    <ligand>
        <name>Ca(2+)</name>
        <dbReference type="ChEBI" id="CHEBI:29108"/>
        <label>2</label>
    </ligand>
</feature>
<evidence type="ECO:0000313" key="15">
    <source>
        <dbReference type="EMBL" id="TWL39724.1"/>
    </source>
</evidence>
<sequence>MRRKRHIGAFLLQENIGKTIFVKNSKYLYNSMCFTLKGERKIMKQHKRLYARLLPLLFALIFLLPHSAAAAANLNGTLMQYFEWYMPNDGQHWKRLQNDSAYLAEHGITAVWIPPAYKGTSQDDVGYGAYDLYDLGEFHQKGTVRTKYGTKGELQSAINSLHSRDINVYGDVVINHKGGADATEDVTAVEVDPADRNRVTSGEQRIKAWTHFQFPGRGSTYSDFKWHWYHFDGTDWDESRKLNRIYKFQGKAWDWEVSNENGNYDYLMYADIDYDHPDVTAEIKRWGTWYANELQLDGFRLDAVKHIKFSFLRDWVNHVREKTGKEMFTVAEYWQNDLGALENYLNKTNFNHSVFDVPLHYQFHAASTQGGGYDMRKLLNGTVVSKHPVKAVTFVDNHDTQPGQSLESTVQTWFKPLAYAFILTREAGYPQIFYGDMYGTKGASQREIPALKHKIEPILKARIQYAYGAQHDYFDHHDIVGWTREGDSSVANSGLAALITDGPGGTKRMYVGRQNAGETWHDITGNRSDSVVINAEGWGEFHVNGGSVSIYVQR</sequence>
<dbReference type="NCBIfam" id="NF006972">
    <property type="entry name" value="PRK09441.1-5"/>
    <property type="match status" value="1"/>
</dbReference>
<feature type="active site" description="Proton donor" evidence="11">
    <location>
        <position position="332"/>
    </location>
</feature>
<dbReference type="Gene3D" id="2.60.40.1180">
    <property type="entry name" value="Golgi alpha-mannosidase II"/>
    <property type="match status" value="1"/>
</dbReference>
<evidence type="ECO:0000256" key="5">
    <source>
        <dbReference type="ARBA" id="ARBA00022525"/>
    </source>
</evidence>
<dbReference type="InterPro" id="IPR013780">
    <property type="entry name" value="Glyco_hydro_b"/>
</dbReference>
<dbReference type="Proteomes" id="UP000185604">
    <property type="component" value="Unassembled WGS sequence"/>
</dbReference>
<dbReference type="SUPFAM" id="SSF51011">
    <property type="entry name" value="Glycosyl hydrolase domain"/>
    <property type="match status" value="1"/>
</dbReference>
<keyword evidence="9" id="KW-0119">Carbohydrate metabolism</keyword>
<evidence type="ECO:0000259" key="13">
    <source>
        <dbReference type="SMART" id="SM00642"/>
    </source>
</evidence>
<dbReference type="InterPro" id="IPR013776">
    <property type="entry name" value="A-amylase_thermo"/>
</dbReference>
<evidence type="ECO:0000256" key="12">
    <source>
        <dbReference type="PIRSR" id="PIRSR001021-2"/>
    </source>
</evidence>
<feature type="active site" description="Nucleophile" evidence="11">
    <location>
        <position position="302"/>
    </location>
</feature>
<dbReference type="Pfam" id="PF00128">
    <property type="entry name" value="Alpha-amylase"/>
    <property type="match status" value="1"/>
</dbReference>
<keyword evidence="17" id="KW-1185">Reference proteome</keyword>
<feature type="binding site" evidence="12">
    <location>
        <position position="175"/>
    </location>
    <ligand>
        <name>Ca(2+)</name>
        <dbReference type="ChEBI" id="CHEBI:29108"/>
        <label>1</label>
    </ligand>
</feature>
<feature type="binding site" evidence="12">
    <location>
        <position position="306"/>
    </location>
    <ligand>
        <name>Ca(2+)</name>
        <dbReference type="ChEBI" id="CHEBI:29108"/>
        <label>1</label>
    </ligand>
</feature>
<dbReference type="SMART" id="SM00642">
    <property type="entry name" value="Aamy"/>
    <property type="match status" value="1"/>
</dbReference>
<evidence type="ECO:0000256" key="4">
    <source>
        <dbReference type="ARBA" id="ARBA00008061"/>
    </source>
</evidence>
<keyword evidence="12" id="KW-0106">Calcium</keyword>
<dbReference type="GO" id="GO:0004553">
    <property type="term" value="F:hydrolase activity, hydrolyzing O-glycosyl compounds"/>
    <property type="evidence" value="ECO:0007669"/>
    <property type="project" value="InterPro"/>
</dbReference>
<evidence type="ECO:0000256" key="1">
    <source>
        <dbReference type="ARBA" id="ARBA00001913"/>
    </source>
</evidence>
<dbReference type="GO" id="GO:0005509">
    <property type="term" value="F:calcium ion binding"/>
    <property type="evidence" value="ECO:0007669"/>
    <property type="project" value="InterPro"/>
</dbReference>
<evidence type="ECO:0000256" key="6">
    <source>
        <dbReference type="ARBA" id="ARBA00022723"/>
    </source>
</evidence>
<dbReference type="Pfam" id="PF09154">
    <property type="entry name" value="Alpha-amy_C_pro"/>
    <property type="match status" value="1"/>
</dbReference>
<dbReference type="SUPFAM" id="SSF51445">
    <property type="entry name" value="(Trans)glycosidases"/>
    <property type="match status" value="1"/>
</dbReference>
<feature type="binding site" evidence="12">
    <location>
        <position position="271"/>
    </location>
    <ligand>
        <name>Ca(2+)</name>
        <dbReference type="ChEBI" id="CHEBI:29108"/>
        <label>1</label>
    </ligand>
</feature>
<dbReference type="PIRSF" id="PIRSF001021">
    <property type="entry name" value="Alph-amls_thrmst"/>
    <property type="match status" value="1"/>
</dbReference>
<evidence type="ECO:0000313" key="17">
    <source>
        <dbReference type="Proteomes" id="UP000429980"/>
    </source>
</evidence>
<evidence type="ECO:0000256" key="8">
    <source>
        <dbReference type="ARBA" id="ARBA00022801"/>
    </source>
</evidence>
<evidence type="ECO:0000313" key="14">
    <source>
        <dbReference type="EMBL" id="OLF92757.1"/>
    </source>
</evidence>
<evidence type="ECO:0000256" key="9">
    <source>
        <dbReference type="ARBA" id="ARBA00023277"/>
    </source>
</evidence>
<dbReference type="Gene3D" id="3.20.20.80">
    <property type="entry name" value="Glycosidases"/>
    <property type="match status" value="1"/>
</dbReference>
<keyword evidence="8" id="KW-0378">Hydrolase</keyword>
<feature type="binding site" evidence="12">
    <location>
        <position position="232"/>
    </location>
    <ligand>
        <name>Ca(2+)</name>
        <dbReference type="ChEBI" id="CHEBI:29108"/>
        <label>2</label>
    </ligand>
</feature>
<comment type="similarity">
    <text evidence="4">Belongs to the glycosyl hydrolase 13 family.</text>
</comment>
<dbReference type="EMBL" id="NILF01000031">
    <property type="protein sequence ID" value="TWL39724.1"/>
    <property type="molecule type" value="Genomic_DNA"/>
</dbReference>
<keyword evidence="6 12" id="KW-0479">Metal-binding</keyword>
<dbReference type="InterPro" id="IPR006047">
    <property type="entry name" value="GH13_cat_dom"/>
</dbReference>
<comment type="cofactor">
    <cofactor evidence="1">
        <name>Ca(2+)</name>
        <dbReference type="ChEBI" id="CHEBI:29108"/>
    </cofactor>
</comment>
<dbReference type="GO" id="GO:0005576">
    <property type="term" value="C:extracellular region"/>
    <property type="evidence" value="ECO:0007669"/>
    <property type="project" value="UniProtKB-SubCell"/>
</dbReference>
<dbReference type="Proteomes" id="UP000429980">
    <property type="component" value="Unassembled WGS sequence"/>
</dbReference>